<reference evidence="1 2" key="2">
    <citation type="journal article" date="2022" name="Mol. Ecol. Resour.">
        <title>The genomes of chicory, endive, great burdock and yacon provide insights into Asteraceae paleo-polyploidization history and plant inulin production.</title>
        <authorList>
            <person name="Fan W."/>
            <person name="Wang S."/>
            <person name="Wang H."/>
            <person name="Wang A."/>
            <person name="Jiang F."/>
            <person name="Liu H."/>
            <person name="Zhao H."/>
            <person name="Xu D."/>
            <person name="Zhang Y."/>
        </authorList>
    </citation>
    <scope>NUCLEOTIDE SEQUENCE [LARGE SCALE GENOMIC DNA]</scope>
    <source>
        <strain evidence="2">cv. Yunnan</strain>
        <tissue evidence="1">Leaves</tissue>
    </source>
</reference>
<name>A0ACB9HJS0_9ASTR</name>
<sequence length="81" mass="9491">MPPCCRRFTPFILKYQKIRVVTVHYKQSFTTQPQPFPLVFFHHLRHNSTTQKTPNSSSRLHFSNPSTTLLQFNSSSIQVVQ</sequence>
<dbReference type="EMBL" id="CM042029">
    <property type="protein sequence ID" value="KAI3795506.1"/>
    <property type="molecule type" value="Genomic_DNA"/>
</dbReference>
<accession>A0ACB9HJS0</accession>
<gene>
    <name evidence="1" type="ORF">L1987_38161</name>
</gene>
<reference evidence="2" key="1">
    <citation type="journal article" date="2022" name="Mol. Ecol. Resour.">
        <title>The genomes of chicory, endive, great burdock and yacon provide insights into Asteraceae palaeo-polyploidization history and plant inulin production.</title>
        <authorList>
            <person name="Fan W."/>
            <person name="Wang S."/>
            <person name="Wang H."/>
            <person name="Wang A."/>
            <person name="Jiang F."/>
            <person name="Liu H."/>
            <person name="Zhao H."/>
            <person name="Xu D."/>
            <person name="Zhang Y."/>
        </authorList>
    </citation>
    <scope>NUCLEOTIDE SEQUENCE [LARGE SCALE GENOMIC DNA]</scope>
    <source>
        <strain evidence="2">cv. Yunnan</strain>
    </source>
</reference>
<organism evidence="1 2">
    <name type="scientific">Smallanthus sonchifolius</name>
    <dbReference type="NCBI Taxonomy" id="185202"/>
    <lineage>
        <taxon>Eukaryota</taxon>
        <taxon>Viridiplantae</taxon>
        <taxon>Streptophyta</taxon>
        <taxon>Embryophyta</taxon>
        <taxon>Tracheophyta</taxon>
        <taxon>Spermatophyta</taxon>
        <taxon>Magnoliopsida</taxon>
        <taxon>eudicotyledons</taxon>
        <taxon>Gunneridae</taxon>
        <taxon>Pentapetalae</taxon>
        <taxon>asterids</taxon>
        <taxon>campanulids</taxon>
        <taxon>Asterales</taxon>
        <taxon>Asteraceae</taxon>
        <taxon>Asteroideae</taxon>
        <taxon>Heliantheae alliance</taxon>
        <taxon>Millerieae</taxon>
        <taxon>Smallanthus</taxon>
    </lineage>
</organism>
<dbReference type="Proteomes" id="UP001056120">
    <property type="component" value="Linkage Group LG12"/>
</dbReference>
<evidence type="ECO:0000313" key="1">
    <source>
        <dbReference type="EMBL" id="KAI3795506.1"/>
    </source>
</evidence>
<comment type="caution">
    <text evidence="1">The sequence shown here is derived from an EMBL/GenBank/DDBJ whole genome shotgun (WGS) entry which is preliminary data.</text>
</comment>
<protein>
    <submittedName>
        <fullName evidence="1">Uncharacterized protein</fullName>
    </submittedName>
</protein>
<evidence type="ECO:0000313" key="2">
    <source>
        <dbReference type="Proteomes" id="UP001056120"/>
    </source>
</evidence>
<proteinExistence type="predicted"/>
<keyword evidence="2" id="KW-1185">Reference proteome</keyword>